<feature type="repeat" description="WD" evidence="20">
    <location>
        <begin position="285"/>
        <end position="320"/>
    </location>
</feature>
<comment type="similarity">
    <text evidence="5">Belongs to the RLP family.</text>
</comment>
<evidence type="ECO:0000256" key="7">
    <source>
        <dbReference type="ARBA" id="ARBA00022574"/>
    </source>
</evidence>
<evidence type="ECO:0000256" key="3">
    <source>
        <dbReference type="ARBA" id="ARBA00004629"/>
    </source>
</evidence>
<feature type="region of interest" description="Disordered" evidence="21">
    <location>
        <begin position="758"/>
        <end position="789"/>
    </location>
</feature>
<evidence type="ECO:0000256" key="5">
    <source>
        <dbReference type="ARBA" id="ARBA00009592"/>
    </source>
</evidence>
<dbReference type="GO" id="GO:0000781">
    <property type="term" value="C:chromosome, telomeric region"/>
    <property type="evidence" value="ECO:0007669"/>
    <property type="project" value="UniProtKB-SubCell"/>
</dbReference>
<reference evidence="23" key="1">
    <citation type="submission" date="2021-01" db="EMBL/GenBank/DDBJ databases">
        <authorList>
            <consortium name="Genoscope - CEA"/>
            <person name="William W."/>
        </authorList>
    </citation>
    <scope>NUCLEOTIDE SEQUENCE</scope>
</reference>
<organism evidence="23">
    <name type="scientific">Brassica napus</name>
    <name type="common">Rape</name>
    <dbReference type="NCBI Taxonomy" id="3708"/>
    <lineage>
        <taxon>Eukaryota</taxon>
        <taxon>Viridiplantae</taxon>
        <taxon>Streptophyta</taxon>
        <taxon>Embryophyta</taxon>
        <taxon>Tracheophyta</taxon>
        <taxon>Spermatophyta</taxon>
        <taxon>Magnoliopsida</taxon>
        <taxon>eudicotyledons</taxon>
        <taxon>Gunneridae</taxon>
        <taxon>Pentapetalae</taxon>
        <taxon>rosids</taxon>
        <taxon>malvids</taxon>
        <taxon>Brassicales</taxon>
        <taxon>Brassicaceae</taxon>
        <taxon>Brassiceae</taxon>
        <taxon>Brassica</taxon>
    </lineage>
</organism>
<dbReference type="PANTHER" id="PTHR45296">
    <property type="entry name" value="TRANSDUCIN/WD40 REPEAT-LIKE SUPERFAMILY PROTEIN"/>
    <property type="match status" value="1"/>
</dbReference>
<keyword evidence="18" id="KW-0137">Centromere</keyword>
<dbReference type="InterPro" id="IPR003591">
    <property type="entry name" value="Leu-rich_rpt_typical-subtyp"/>
</dbReference>
<feature type="transmembrane region" description="Helical" evidence="22">
    <location>
        <begin position="796"/>
        <end position="817"/>
    </location>
</feature>
<evidence type="ECO:0000313" key="23">
    <source>
        <dbReference type="EMBL" id="CAF2041601.1"/>
    </source>
</evidence>
<evidence type="ECO:0000256" key="4">
    <source>
        <dbReference type="ARBA" id="ARBA00007545"/>
    </source>
</evidence>
<evidence type="ECO:0000256" key="22">
    <source>
        <dbReference type="SAM" id="Phobius"/>
    </source>
</evidence>
<dbReference type="GO" id="GO:0000776">
    <property type="term" value="C:kinetochore"/>
    <property type="evidence" value="ECO:0007669"/>
    <property type="project" value="UniProtKB-KW"/>
</dbReference>
<keyword evidence="10" id="KW-0235">DNA replication</keyword>
<evidence type="ECO:0000256" key="6">
    <source>
        <dbReference type="ARBA" id="ARBA00015536"/>
    </source>
</evidence>
<keyword evidence="8" id="KW-0433">Leucine-rich repeat</keyword>
<evidence type="ECO:0000256" key="21">
    <source>
        <dbReference type="SAM" id="MobiDB-lite"/>
    </source>
</evidence>
<dbReference type="Gene3D" id="2.130.10.10">
    <property type="entry name" value="YVTN repeat-like/Quinoprotein amine dehydrogenase"/>
    <property type="match status" value="2"/>
</dbReference>
<dbReference type="InterPro" id="IPR036322">
    <property type="entry name" value="WD40_repeat_dom_sf"/>
</dbReference>
<dbReference type="GO" id="GO:0006260">
    <property type="term" value="P:DNA replication"/>
    <property type="evidence" value="ECO:0007669"/>
    <property type="project" value="UniProtKB-KW"/>
</dbReference>
<dbReference type="GO" id="GO:0016020">
    <property type="term" value="C:membrane"/>
    <property type="evidence" value="ECO:0007669"/>
    <property type="project" value="UniProtKB-SubCell"/>
</dbReference>
<dbReference type="InterPro" id="IPR019775">
    <property type="entry name" value="WD40_repeat_CS"/>
</dbReference>
<evidence type="ECO:0000256" key="1">
    <source>
        <dbReference type="ARBA" id="ARBA00004479"/>
    </source>
</evidence>
<evidence type="ECO:0000256" key="19">
    <source>
        <dbReference type="ARBA" id="ARBA00033046"/>
    </source>
</evidence>
<dbReference type="AlphaFoldDB" id="A0A816NYS4"/>
<proteinExistence type="inferred from homology"/>
<dbReference type="SUPFAM" id="SSF52058">
    <property type="entry name" value="L domain-like"/>
    <property type="match status" value="1"/>
</dbReference>
<sequence length="825" mass="90620">MVFVSQALIRTETEHSPEITITQLMAMAEPRKLRGHKATATCCIASRDRPGLVVTSGEDGCVCWFDLRCKDVQFTFDVGTEPVSSLCFKTGNEDILYASHGNEIKSFDVHMLSAGSWKPLESYSYNKDEVNQVVCNGRSSFLSSADDSGDVKIIDVGQKCLYKTLRAGHTSICSSVQFIPWRPWEVITGGLDAKLVLWDFSKGRSQKIIDFSSDNSGQCLNPAFVHSIAVPEMDMVDKLDKICAVARGDGIVDLINIESELSRKGASKGSSRNNVAKRVCLDYSVGGHKAAVSCVAFSQFQEKGRFLISGGNDKSVKIWDCVRCLDSDNNDNRDLLHLNIDLSKKVNWLCTNQSDSENLVVCDTTRVVKALWAYEWLLDPQVSYLLLLKTGEIFTLLCLLYISMSQDLFKCTDLSFTMKPPQSQPLFHLFLLLLLIATVSSSSPLDPKQFKALKILTTTKDPCSNHSSTTITCDDASPFRRVTSLSFANCSSSLSLPSKTLKPLSTSLLSLSFLNCPSLSPPKHLPISLRSFSAVSSFHRHHGLSGVYLARLVNLTRLSIFSVPVSASGLYVVLGNMRNITSLTISSANLPGKIPKAFHSNLTYMDLSNNILTGPLRPSITLLTGLKSLNLSRNSLSGEIPNKIGDLTLLKNLSLASNRFSGPVPSSVPSLSQLTHLDLSGNRLNGVVPSFFSGMKSLRHLNLADNSFHGVLPFNETFIKNLEFFQVRGNSGLCYNNTLLSWKLNLGIAPCDKYGLPLSSPPQKQKQKEEEDDYDDNDGDGDGDKKEEKHGSTNKVVLGVAIALSSLVFFIVFLILLTKWSLLSK</sequence>
<dbReference type="PROSITE" id="PS50294">
    <property type="entry name" value="WD_REPEATS_REGION"/>
    <property type="match status" value="1"/>
</dbReference>
<dbReference type="PANTHER" id="PTHR45296:SF1">
    <property type="entry name" value="TRANSDUCIN_WD40 REPEAT-LIKE SUPERFAMILY PROTEIN"/>
    <property type="match status" value="1"/>
</dbReference>
<comment type="subcellular location">
    <subcellularLocation>
        <location evidence="3">Chromosome</location>
        <location evidence="3">Centromere</location>
        <location evidence="3">Kinetochore</location>
    </subcellularLocation>
    <subcellularLocation>
        <location evidence="2">Chromosome</location>
        <location evidence="2">Telomere</location>
    </subcellularLocation>
    <subcellularLocation>
        <location evidence="1">Membrane</location>
        <topology evidence="1">Single-pass type I membrane protein</topology>
    </subcellularLocation>
</comment>
<dbReference type="InterPro" id="IPR001611">
    <property type="entry name" value="Leu-rich_rpt"/>
</dbReference>
<dbReference type="Pfam" id="PF00400">
    <property type="entry name" value="WD40"/>
    <property type="match status" value="3"/>
</dbReference>
<dbReference type="SMART" id="SM00369">
    <property type="entry name" value="LRR_TYP"/>
    <property type="match status" value="3"/>
</dbReference>
<dbReference type="PROSITE" id="PS00678">
    <property type="entry name" value="WD_REPEATS_1"/>
    <property type="match status" value="1"/>
</dbReference>
<keyword evidence="11" id="KW-0732">Signal</keyword>
<dbReference type="InterPro" id="IPR032675">
    <property type="entry name" value="LRR_dom_sf"/>
</dbReference>
<dbReference type="EMBL" id="HG994363">
    <property type="protein sequence ID" value="CAF2041601.1"/>
    <property type="molecule type" value="Genomic_DNA"/>
</dbReference>
<dbReference type="SUPFAM" id="SSF50978">
    <property type="entry name" value="WD40 repeat-like"/>
    <property type="match status" value="1"/>
</dbReference>
<feature type="compositionally biased region" description="Acidic residues" evidence="21">
    <location>
        <begin position="770"/>
        <end position="781"/>
    </location>
</feature>
<evidence type="ECO:0000256" key="18">
    <source>
        <dbReference type="ARBA" id="ARBA00023328"/>
    </source>
</evidence>
<evidence type="ECO:0000256" key="10">
    <source>
        <dbReference type="ARBA" id="ARBA00022705"/>
    </source>
</evidence>
<keyword evidence="14" id="KW-0158">Chromosome</keyword>
<evidence type="ECO:0000256" key="13">
    <source>
        <dbReference type="ARBA" id="ARBA00022838"/>
    </source>
</evidence>
<comment type="similarity">
    <text evidence="4">Belongs to the LRWD1 family.</text>
</comment>
<accession>A0A816NYS4</accession>
<evidence type="ECO:0000256" key="12">
    <source>
        <dbReference type="ARBA" id="ARBA00022737"/>
    </source>
</evidence>
<dbReference type="InterPro" id="IPR001680">
    <property type="entry name" value="WD40_rpt"/>
</dbReference>
<protein>
    <recommendedName>
        <fullName evidence="6">Leucine-rich repeat and WD repeat-containing protein 1</fullName>
    </recommendedName>
    <alternativeName>
        <fullName evidence="19">Origin recognition complex-associated protein</fullName>
    </alternativeName>
</protein>
<gene>
    <name evidence="23" type="ORF">DARMORV10_A09P21920.1</name>
</gene>
<evidence type="ECO:0000256" key="11">
    <source>
        <dbReference type="ARBA" id="ARBA00022729"/>
    </source>
</evidence>
<dbReference type="Proteomes" id="UP001295469">
    <property type="component" value="Chromosome A09"/>
</dbReference>
<keyword evidence="9 22" id="KW-0812">Transmembrane</keyword>
<name>A0A816NYS4_BRANA</name>
<evidence type="ECO:0000256" key="9">
    <source>
        <dbReference type="ARBA" id="ARBA00022692"/>
    </source>
</evidence>
<dbReference type="FunFam" id="3.80.10.10:FF:000041">
    <property type="entry name" value="LRR receptor-like serine/threonine-protein kinase ERECTA"/>
    <property type="match status" value="1"/>
</dbReference>
<evidence type="ECO:0000256" key="15">
    <source>
        <dbReference type="ARBA" id="ARBA00022989"/>
    </source>
</evidence>
<dbReference type="Gene3D" id="3.80.10.10">
    <property type="entry name" value="Ribonuclease Inhibitor"/>
    <property type="match status" value="1"/>
</dbReference>
<dbReference type="SMART" id="SM00320">
    <property type="entry name" value="WD40"/>
    <property type="match status" value="5"/>
</dbReference>
<keyword evidence="17" id="KW-0325">Glycoprotein</keyword>
<keyword evidence="7 20" id="KW-0853">WD repeat</keyword>
<evidence type="ECO:0000256" key="16">
    <source>
        <dbReference type="ARBA" id="ARBA00023136"/>
    </source>
</evidence>
<dbReference type="Pfam" id="PF13855">
    <property type="entry name" value="LRR_8"/>
    <property type="match status" value="1"/>
</dbReference>
<evidence type="ECO:0000256" key="8">
    <source>
        <dbReference type="ARBA" id="ARBA00022614"/>
    </source>
</evidence>
<feature type="repeat" description="WD" evidence="20">
    <location>
        <begin position="166"/>
        <end position="208"/>
    </location>
</feature>
<keyword evidence="12" id="KW-0677">Repeat</keyword>
<dbReference type="PROSITE" id="PS50082">
    <property type="entry name" value="WD_REPEATS_2"/>
    <property type="match status" value="2"/>
</dbReference>
<evidence type="ECO:0000256" key="17">
    <source>
        <dbReference type="ARBA" id="ARBA00023180"/>
    </source>
</evidence>
<keyword evidence="15 22" id="KW-1133">Transmembrane helix</keyword>
<keyword evidence="14" id="KW-0779">Telomere</keyword>
<evidence type="ECO:0000256" key="14">
    <source>
        <dbReference type="ARBA" id="ARBA00022895"/>
    </source>
</evidence>
<evidence type="ECO:0000256" key="2">
    <source>
        <dbReference type="ARBA" id="ARBA00004574"/>
    </source>
</evidence>
<keyword evidence="16 22" id="KW-0472">Membrane</keyword>
<dbReference type="Pfam" id="PF00560">
    <property type="entry name" value="LRR_1"/>
    <property type="match status" value="2"/>
</dbReference>
<evidence type="ECO:0000256" key="20">
    <source>
        <dbReference type="PROSITE-ProRule" id="PRU00221"/>
    </source>
</evidence>
<dbReference type="InterPro" id="IPR015943">
    <property type="entry name" value="WD40/YVTN_repeat-like_dom_sf"/>
</dbReference>
<keyword evidence="13" id="KW-0995">Kinetochore</keyword>